<protein>
    <submittedName>
        <fullName evidence="1">DUF3383 family protein</fullName>
    </submittedName>
</protein>
<dbReference type="EMBL" id="WJBD01000019">
    <property type="protein sequence ID" value="MBC3889514.1"/>
    <property type="molecule type" value="Genomic_DNA"/>
</dbReference>
<comment type="caution">
    <text evidence="1">The sequence shown here is derived from an EMBL/GenBank/DDBJ whole genome shotgun (WGS) entry which is preliminary data.</text>
</comment>
<keyword evidence="2" id="KW-1185">Reference proteome</keyword>
<evidence type="ECO:0000313" key="1">
    <source>
        <dbReference type="EMBL" id="MBC3889514.1"/>
    </source>
</evidence>
<name>A0A923HVX2_9FIRM</name>
<dbReference type="AlphaFoldDB" id="A0A923HVX2"/>
<dbReference type="InterPro" id="IPR021808">
    <property type="entry name" value="DUF3383"/>
</dbReference>
<gene>
    <name evidence="1" type="ORF">GH810_14465</name>
</gene>
<dbReference type="OrthoDB" id="1684431at2"/>
<dbReference type="Proteomes" id="UP000616595">
    <property type="component" value="Unassembled WGS sequence"/>
</dbReference>
<sequence length="329" mass="35727">MSRLNDFKSTIKLSTAAEVRQEFGGILLFETDTDHEYKVYADLAAVLVDFVITTDTYKMAARIFNQELSPSGIAIIGEATATPAEITAKLDTVVNKNWYALVCTDNATATITALDTWVDTKTKVYVATTQVLTDIGTAKSKRTFIGFHDSADAYMMEGLLSYMLTHDIGSATAKFKKVTGIVEANITDPQLAVLRAAHGVTYIEEMGNLETTGSQTASGEHFDVVLGEDWINYNMEKEMHDLAVSVEKIGYSGNGIASLVGVATNVLNKATLQGIILIENKVPQFSIVYKSRAEMSQADRANREYDGITWEAYLDGAIEGGAISGDLIA</sequence>
<dbReference type="Pfam" id="PF11863">
    <property type="entry name" value="DUF3383"/>
    <property type="match status" value="1"/>
</dbReference>
<proteinExistence type="predicted"/>
<reference evidence="1" key="1">
    <citation type="submission" date="2019-10" db="EMBL/GenBank/DDBJ databases">
        <authorList>
            <person name="Ross D.E."/>
            <person name="Gulliver D."/>
        </authorList>
    </citation>
    <scope>NUCLEOTIDE SEQUENCE</scope>
    <source>
        <strain evidence="1">DER-2019</strain>
    </source>
</reference>
<accession>A0A923HVX2</accession>
<dbReference type="RefSeq" id="WP_148568508.1">
    <property type="nucleotide sequence ID" value="NZ_RXYA01000018.1"/>
</dbReference>
<organism evidence="1 2">
    <name type="scientific">Acetobacterium paludosum</name>
    <dbReference type="NCBI Taxonomy" id="52693"/>
    <lineage>
        <taxon>Bacteria</taxon>
        <taxon>Bacillati</taxon>
        <taxon>Bacillota</taxon>
        <taxon>Clostridia</taxon>
        <taxon>Eubacteriales</taxon>
        <taxon>Eubacteriaceae</taxon>
        <taxon>Acetobacterium</taxon>
    </lineage>
</organism>
<reference evidence="1" key="2">
    <citation type="submission" date="2020-10" db="EMBL/GenBank/DDBJ databases">
        <title>Comparative genomics of the Acetobacterium genus.</title>
        <authorList>
            <person name="Marshall C."/>
            <person name="May H."/>
            <person name="Norman S."/>
        </authorList>
    </citation>
    <scope>NUCLEOTIDE SEQUENCE</scope>
    <source>
        <strain evidence="1">DER-2019</strain>
    </source>
</reference>
<evidence type="ECO:0000313" key="2">
    <source>
        <dbReference type="Proteomes" id="UP000616595"/>
    </source>
</evidence>